<protein>
    <submittedName>
        <fullName evidence="1">Uncharacterized protein</fullName>
    </submittedName>
</protein>
<evidence type="ECO:0000313" key="1">
    <source>
        <dbReference type="EMBL" id="ACM33824.1"/>
    </source>
</evidence>
<sequence length="83" mass="9242">MVAFAITSCLFAMLEKQNAERVGNYVVTPLTKTTNVGVTASVSIRRGMYDRIFRFLPSFPCDAQAVQYALAQGRRMVLHNQLG</sequence>
<dbReference type="EMBL" id="CP001392">
    <property type="protein sequence ID" value="ACM33824.1"/>
    <property type="molecule type" value="Genomic_DNA"/>
</dbReference>
<reference evidence="1 2" key="1">
    <citation type="journal article" date="2010" name="J. Bacteriol.">
        <title>Completed genome sequence of the anaerobic iron-oxidizing bacterium Acidovorax ebreus strain TPSY.</title>
        <authorList>
            <person name="Byrne-Bailey K.G."/>
            <person name="Weber K.A."/>
            <person name="Chair A.H."/>
            <person name="Bose S."/>
            <person name="Knox T."/>
            <person name="Spanbauer T.L."/>
            <person name="Chertkov O."/>
            <person name="Coates J.D."/>
        </authorList>
    </citation>
    <scope>NUCLEOTIDE SEQUENCE [LARGE SCALE GENOMIC DNA]</scope>
    <source>
        <strain evidence="1 2">TPSY</strain>
    </source>
</reference>
<dbReference type="Proteomes" id="UP000000450">
    <property type="component" value="Chromosome"/>
</dbReference>
<dbReference type="KEGG" id="dia:Dtpsy_2387"/>
<gene>
    <name evidence="1" type="ordered locus">Dtpsy_2387</name>
</gene>
<organism evidence="1 2">
    <name type="scientific">Acidovorax ebreus (strain TPSY)</name>
    <name type="common">Diaphorobacter sp. (strain TPSY)</name>
    <dbReference type="NCBI Taxonomy" id="535289"/>
    <lineage>
        <taxon>Bacteria</taxon>
        <taxon>Pseudomonadati</taxon>
        <taxon>Pseudomonadota</taxon>
        <taxon>Betaproteobacteria</taxon>
        <taxon>Burkholderiales</taxon>
        <taxon>Comamonadaceae</taxon>
        <taxon>Diaphorobacter</taxon>
    </lineage>
</organism>
<evidence type="ECO:0000313" key="2">
    <source>
        <dbReference type="Proteomes" id="UP000000450"/>
    </source>
</evidence>
<name>A0A9J9QA35_ACIET</name>
<accession>A0A9J9QA35</accession>
<proteinExistence type="predicted"/>
<dbReference type="AlphaFoldDB" id="A0A9J9QA35"/>
<keyword evidence="2" id="KW-1185">Reference proteome</keyword>